<dbReference type="Gene3D" id="1.25.40.20">
    <property type="entry name" value="Ankyrin repeat-containing domain"/>
    <property type="match status" value="1"/>
</dbReference>
<dbReference type="InterPro" id="IPR036770">
    <property type="entry name" value="Ankyrin_rpt-contain_sf"/>
</dbReference>
<dbReference type="EMBL" id="JBHSPX010000009">
    <property type="protein sequence ID" value="MFC6067016.1"/>
    <property type="molecule type" value="Genomic_DNA"/>
</dbReference>
<protein>
    <submittedName>
        <fullName evidence="2">Ankyrin repeat domain-containing protein</fullName>
    </submittedName>
</protein>
<name>A0ABW1MU74_9ACTN</name>
<comment type="caution">
    <text evidence="2">The sequence shown here is derived from an EMBL/GenBank/DDBJ whole genome shotgun (WGS) entry which is preliminary data.</text>
</comment>
<dbReference type="SUPFAM" id="SSF48403">
    <property type="entry name" value="Ankyrin repeat"/>
    <property type="match status" value="1"/>
</dbReference>
<organism evidence="2 3">
    <name type="scientific">Streptomyces ochraceiscleroticus</name>
    <dbReference type="NCBI Taxonomy" id="47761"/>
    <lineage>
        <taxon>Bacteria</taxon>
        <taxon>Bacillati</taxon>
        <taxon>Actinomycetota</taxon>
        <taxon>Actinomycetes</taxon>
        <taxon>Kitasatosporales</taxon>
        <taxon>Streptomycetaceae</taxon>
        <taxon>Streptomyces</taxon>
    </lineage>
</organism>
<accession>A0ABW1MU74</accession>
<keyword evidence="3" id="KW-1185">Reference proteome</keyword>
<feature type="compositionally biased region" description="Basic and acidic residues" evidence="1">
    <location>
        <begin position="188"/>
        <end position="211"/>
    </location>
</feature>
<gene>
    <name evidence="2" type="ORF">ACFP4F_31355</name>
</gene>
<dbReference type="RefSeq" id="WP_031054768.1">
    <property type="nucleotide sequence ID" value="NZ_JBHSPX010000009.1"/>
</dbReference>
<reference evidence="3" key="1">
    <citation type="journal article" date="2019" name="Int. J. Syst. Evol. Microbiol.">
        <title>The Global Catalogue of Microorganisms (GCM) 10K type strain sequencing project: providing services to taxonomists for standard genome sequencing and annotation.</title>
        <authorList>
            <consortium name="The Broad Institute Genomics Platform"/>
            <consortium name="The Broad Institute Genome Sequencing Center for Infectious Disease"/>
            <person name="Wu L."/>
            <person name="Ma J."/>
        </authorList>
    </citation>
    <scope>NUCLEOTIDE SEQUENCE [LARGE SCALE GENOMIC DNA]</scope>
    <source>
        <strain evidence="3">CGMCC 1.15180</strain>
    </source>
</reference>
<dbReference type="Proteomes" id="UP001596139">
    <property type="component" value="Unassembled WGS sequence"/>
</dbReference>
<feature type="region of interest" description="Disordered" evidence="1">
    <location>
        <begin position="188"/>
        <end position="225"/>
    </location>
</feature>
<sequence>MEWDGLTDRERFNEWYLKERDRLSDMARDADWNGLFEELGRHPGRVNLPRPGYRSGFAALHQAAWHGADFAVVSRLLAHGAWRTQRTRDGRRAVDIAREQGHTHLLELLEPVMVRQLPSPPEVLEDHFHALLRERTGRCFEEIEHLLPPLAPLTEGPAVEIFFQVVGMMGGFTYRLEEDYVHVRAHSRMDGDDGDHYRVTPEGWSRIERTRVPPPSSRAVQRPPS</sequence>
<proteinExistence type="predicted"/>
<evidence type="ECO:0000313" key="3">
    <source>
        <dbReference type="Proteomes" id="UP001596139"/>
    </source>
</evidence>
<evidence type="ECO:0000256" key="1">
    <source>
        <dbReference type="SAM" id="MobiDB-lite"/>
    </source>
</evidence>
<evidence type="ECO:0000313" key="2">
    <source>
        <dbReference type="EMBL" id="MFC6067016.1"/>
    </source>
</evidence>